<gene>
    <name evidence="2" type="ORF">mMyoMyo1_010867</name>
</gene>
<accession>A0A7J7R9C6</accession>
<feature type="region of interest" description="Disordered" evidence="1">
    <location>
        <begin position="43"/>
        <end position="88"/>
    </location>
</feature>
<protein>
    <submittedName>
        <fullName evidence="2">Uncharacterized protein</fullName>
    </submittedName>
</protein>
<evidence type="ECO:0000313" key="2">
    <source>
        <dbReference type="EMBL" id="KAF6272673.1"/>
    </source>
</evidence>
<sequence>MLFLLPRTVSSQTPLSLCLFLLENYLRFKAQLKWPLLQEAFPEPQPGSEVPSGLPHPSPARSGSALSGDESVGPAGPGRVEPGLSPLPLCVPSTQLGTENARGEKRMARVRVSVSVKRLQVPGAKLCRWPCAWGPAPRMSSHPSPPIPDLLALF</sequence>
<dbReference type="AlphaFoldDB" id="A0A7J7R9C6"/>
<reference evidence="2 3" key="1">
    <citation type="journal article" date="2020" name="Nature">
        <title>Six reference-quality genomes reveal evolution of bat adaptations.</title>
        <authorList>
            <person name="Jebb D."/>
            <person name="Huang Z."/>
            <person name="Pippel M."/>
            <person name="Hughes G.M."/>
            <person name="Lavrichenko K."/>
            <person name="Devanna P."/>
            <person name="Winkler S."/>
            <person name="Jermiin L.S."/>
            <person name="Skirmuntt E.C."/>
            <person name="Katzourakis A."/>
            <person name="Burkitt-Gray L."/>
            <person name="Ray D.A."/>
            <person name="Sullivan K.A.M."/>
            <person name="Roscito J.G."/>
            <person name="Kirilenko B.M."/>
            <person name="Davalos L.M."/>
            <person name="Corthals A.P."/>
            <person name="Power M.L."/>
            <person name="Jones G."/>
            <person name="Ransome R.D."/>
            <person name="Dechmann D.K.N."/>
            <person name="Locatelli A.G."/>
            <person name="Puechmaille S.J."/>
            <person name="Fedrigo O."/>
            <person name="Jarvis E.D."/>
            <person name="Hiller M."/>
            <person name="Vernes S.C."/>
            <person name="Myers E.W."/>
            <person name="Teeling E.C."/>
        </authorList>
    </citation>
    <scope>NUCLEOTIDE SEQUENCE [LARGE SCALE GENOMIC DNA]</scope>
    <source>
        <strain evidence="2">MMyoMyo1</strain>
        <tissue evidence="2">Flight muscle</tissue>
    </source>
</reference>
<comment type="caution">
    <text evidence="2">The sequence shown here is derived from an EMBL/GenBank/DDBJ whole genome shotgun (WGS) entry which is preliminary data.</text>
</comment>
<dbReference type="EMBL" id="JABWUV010000034">
    <property type="protein sequence ID" value="KAF6272673.1"/>
    <property type="molecule type" value="Genomic_DNA"/>
</dbReference>
<evidence type="ECO:0000256" key="1">
    <source>
        <dbReference type="SAM" id="MobiDB-lite"/>
    </source>
</evidence>
<dbReference type="Proteomes" id="UP000527355">
    <property type="component" value="Unassembled WGS sequence"/>
</dbReference>
<name>A0A7J7R9C6_MYOMY</name>
<proteinExistence type="predicted"/>
<organism evidence="2 3">
    <name type="scientific">Myotis myotis</name>
    <name type="common">Greater mouse-eared bat</name>
    <name type="synonym">Vespertilio myotis</name>
    <dbReference type="NCBI Taxonomy" id="51298"/>
    <lineage>
        <taxon>Eukaryota</taxon>
        <taxon>Metazoa</taxon>
        <taxon>Chordata</taxon>
        <taxon>Craniata</taxon>
        <taxon>Vertebrata</taxon>
        <taxon>Euteleostomi</taxon>
        <taxon>Mammalia</taxon>
        <taxon>Eutheria</taxon>
        <taxon>Laurasiatheria</taxon>
        <taxon>Chiroptera</taxon>
        <taxon>Yangochiroptera</taxon>
        <taxon>Vespertilionidae</taxon>
        <taxon>Myotis</taxon>
    </lineage>
</organism>
<keyword evidence="3" id="KW-1185">Reference proteome</keyword>
<evidence type="ECO:0000313" key="3">
    <source>
        <dbReference type="Proteomes" id="UP000527355"/>
    </source>
</evidence>